<dbReference type="GO" id="GO:0000166">
    <property type="term" value="F:nucleotide binding"/>
    <property type="evidence" value="ECO:0007669"/>
    <property type="project" value="UniProtKB-KW"/>
</dbReference>
<evidence type="ECO:0000256" key="5">
    <source>
        <dbReference type="ARBA" id="ARBA00022801"/>
    </source>
</evidence>
<comment type="catalytic activity">
    <reaction evidence="9 10">
        <text>XTP + H2O = XMP + diphosphate + H(+)</text>
        <dbReference type="Rhea" id="RHEA:28610"/>
        <dbReference type="ChEBI" id="CHEBI:15377"/>
        <dbReference type="ChEBI" id="CHEBI:15378"/>
        <dbReference type="ChEBI" id="CHEBI:33019"/>
        <dbReference type="ChEBI" id="CHEBI:57464"/>
        <dbReference type="ChEBI" id="CHEBI:61314"/>
        <dbReference type="EC" id="3.6.1.66"/>
    </reaction>
</comment>
<feature type="active site" description="Proton acceptor" evidence="10">
    <location>
        <position position="68"/>
    </location>
</feature>
<dbReference type="SUPFAM" id="SSF52972">
    <property type="entry name" value="ITPase-like"/>
    <property type="match status" value="1"/>
</dbReference>
<dbReference type="EC" id="3.6.1.66" evidence="10"/>
<dbReference type="GO" id="GO:0036222">
    <property type="term" value="F:XTP diphosphatase activity"/>
    <property type="evidence" value="ECO:0007669"/>
    <property type="project" value="UniProtKB-UniRule"/>
</dbReference>
<dbReference type="EMBL" id="JASJOS010000005">
    <property type="protein sequence ID" value="MDJ1481542.1"/>
    <property type="molecule type" value="Genomic_DNA"/>
</dbReference>
<evidence type="ECO:0000256" key="6">
    <source>
        <dbReference type="ARBA" id="ARBA00022842"/>
    </source>
</evidence>
<evidence type="ECO:0000256" key="1">
    <source>
        <dbReference type="ARBA" id="ARBA00008023"/>
    </source>
</evidence>
<organism evidence="12 13">
    <name type="scientific">Xanthocytophaga flava</name>
    <dbReference type="NCBI Taxonomy" id="3048013"/>
    <lineage>
        <taxon>Bacteria</taxon>
        <taxon>Pseudomonadati</taxon>
        <taxon>Bacteroidota</taxon>
        <taxon>Cytophagia</taxon>
        <taxon>Cytophagales</taxon>
        <taxon>Rhodocytophagaceae</taxon>
        <taxon>Xanthocytophaga</taxon>
    </lineage>
</organism>
<dbReference type="GO" id="GO:0036220">
    <property type="term" value="F:ITP diphosphatase activity"/>
    <property type="evidence" value="ECO:0007669"/>
    <property type="project" value="UniProtKB-UniRule"/>
</dbReference>
<dbReference type="HAMAP" id="MF_01405">
    <property type="entry name" value="Non_canon_purine_NTPase"/>
    <property type="match status" value="1"/>
</dbReference>
<dbReference type="NCBIfam" id="TIGR00042">
    <property type="entry name" value="RdgB/HAM1 family non-canonical purine NTP pyrophosphatase"/>
    <property type="match status" value="1"/>
</dbReference>
<comment type="catalytic activity">
    <reaction evidence="10">
        <text>ITP + H2O = IMP + diphosphate + H(+)</text>
        <dbReference type="Rhea" id="RHEA:29399"/>
        <dbReference type="ChEBI" id="CHEBI:15377"/>
        <dbReference type="ChEBI" id="CHEBI:15378"/>
        <dbReference type="ChEBI" id="CHEBI:33019"/>
        <dbReference type="ChEBI" id="CHEBI:58053"/>
        <dbReference type="ChEBI" id="CHEBI:61402"/>
        <dbReference type="EC" id="3.6.1.66"/>
    </reaction>
</comment>
<comment type="caution">
    <text evidence="10">Lacks conserved residue(s) required for the propagation of feature annotation.</text>
</comment>
<feature type="binding site" evidence="10">
    <location>
        <begin position="176"/>
        <end position="177"/>
    </location>
    <ligand>
        <name>substrate</name>
    </ligand>
</feature>
<evidence type="ECO:0000256" key="11">
    <source>
        <dbReference type="RuleBase" id="RU003781"/>
    </source>
</evidence>
<comment type="function">
    <text evidence="10">Pyrophosphatase that catalyzes the hydrolysis of nucleoside triphosphates to their monophosphate derivatives, with a high preference for the non-canonical purine nucleotides XTP (xanthosine triphosphate), dITP (deoxyinosine triphosphate) and ITP. Seems to function as a house-cleaning enzyme that removes non-canonical purine nucleotides from the nucleotide pool, thus preventing their incorporation into DNA/RNA and avoiding chromosomal lesions.</text>
</comment>
<feature type="binding site" evidence="10">
    <location>
        <begin position="148"/>
        <end position="151"/>
    </location>
    <ligand>
        <name>substrate</name>
    </ligand>
</feature>
<dbReference type="GO" id="GO:0035870">
    <property type="term" value="F:dITP diphosphatase activity"/>
    <property type="evidence" value="ECO:0007669"/>
    <property type="project" value="UniProtKB-UniRule"/>
</dbReference>
<evidence type="ECO:0000256" key="4">
    <source>
        <dbReference type="ARBA" id="ARBA00022741"/>
    </source>
</evidence>
<dbReference type="InterPro" id="IPR029001">
    <property type="entry name" value="ITPase-like_fam"/>
</dbReference>
<evidence type="ECO:0000256" key="2">
    <source>
        <dbReference type="ARBA" id="ARBA00011738"/>
    </source>
</evidence>
<dbReference type="NCBIfam" id="NF011398">
    <property type="entry name" value="PRK14823.1"/>
    <property type="match status" value="1"/>
</dbReference>
<comment type="similarity">
    <text evidence="1 10 11">Belongs to the HAM1 NTPase family.</text>
</comment>
<evidence type="ECO:0000256" key="9">
    <source>
        <dbReference type="ARBA" id="ARBA00052017"/>
    </source>
</evidence>
<feature type="binding site" evidence="10">
    <location>
        <position position="171"/>
    </location>
    <ligand>
        <name>substrate</name>
    </ligand>
</feature>
<evidence type="ECO:0000256" key="10">
    <source>
        <dbReference type="HAMAP-Rule" id="MF_01405"/>
    </source>
</evidence>
<comment type="subunit">
    <text evidence="2 10">Homodimer.</text>
</comment>
<keyword evidence="3 10" id="KW-0479">Metal-binding</keyword>
<evidence type="ECO:0000313" key="13">
    <source>
        <dbReference type="Proteomes" id="UP001241110"/>
    </source>
</evidence>
<dbReference type="GO" id="GO:0005829">
    <property type="term" value="C:cytosol"/>
    <property type="evidence" value="ECO:0007669"/>
    <property type="project" value="TreeGrafter"/>
</dbReference>
<keyword evidence="7 10" id="KW-0546">Nucleotide metabolism</keyword>
<feature type="binding site" evidence="10">
    <location>
        <position position="68"/>
    </location>
    <ligand>
        <name>Mg(2+)</name>
        <dbReference type="ChEBI" id="CHEBI:18420"/>
    </ligand>
</feature>
<protein>
    <recommendedName>
        <fullName evidence="10">dITP/XTP pyrophosphatase</fullName>
        <ecNumber evidence="10">3.6.1.66</ecNumber>
    </recommendedName>
    <alternativeName>
        <fullName evidence="10">Non-canonical purine NTP pyrophosphatase</fullName>
    </alternativeName>
    <alternativeName>
        <fullName evidence="10">Non-standard purine NTP pyrophosphatase</fullName>
    </alternativeName>
    <alternativeName>
        <fullName evidence="10">Nucleoside-triphosphate diphosphatase</fullName>
    </alternativeName>
    <alternativeName>
        <fullName evidence="10">Nucleoside-triphosphate pyrophosphatase</fullName>
        <shortName evidence="10">NTPase</shortName>
    </alternativeName>
</protein>
<dbReference type="FunFam" id="3.90.950.10:FF:000001">
    <property type="entry name" value="dITP/XTP pyrophosphatase"/>
    <property type="match status" value="1"/>
</dbReference>
<dbReference type="CDD" id="cd00515">
    <property type="entry name" value="HAM1"/>
    <property type="match status" value="1"/>
</dbReference>
<accession>A0AAE3QLJ5</accession>
<dbReference type="GO" id="GO:0017111">
    <property type="term" value="F:ribonucleoside triphosphate phosphatase activity"/>
    <property type="evidence" value="ECO:0007669"/>
    <property type="project" value="InterPro"/>
</dbReference>
<dbReference type="GO" id="GO:0009146">
    <property type="term" value="P:purine nucleoside triphosphate catabolic process"/>
    <property type="evidence" value="ECO:0007669"/>
    <property type="project" value="UniProtKB-UniRule"/>
</dbReference>
<evidence type="ECO:0000256" key="3">
    <source>
        <dbReference type="ARBA" id="ARBA00022723"/>
    </source>
</evidence>
<dbReference type="PANTHER" id="PTHR11067:SF9">
    <property type="entry name" value="INOSINE TRIPHOSPHATE PYROPHOSPHATASE"/>
    <property type="match status" value="1"/>
</dbReference>
<evidence type="ECO:0000256" key="7">
    <source>
        <dbReference type="ARBA" id="ARBA00023080"/>
    </source>
</evidence>
<feature type="binding site" evidence="10">
    <location>
        <begin position="7"/>
        <end position="12"/>
    </location>
    <ligand>
        <name>substrate</name>
    </ligand>
</feature>
<dbReference type="GO" id="GO:0046872">
    <property type="term" value="F:metal ion binding"/>
    <property type="evidence" value="ECO:0007669"/>
    <property type="project" value="UniProtKB-KW"/>
</dbReference>
<comment type="cofactor">
    <cofactor evidence="10">
        <name>Mg(2+)</name>
        <dbReference type="ChEBI" id="CHEBI:18420"/>
    </cofactor>
    <text evidence="10">Binds 1 Mg(2+) ion per subunit.</text>
</comment>
<name>A0AAE3QLJ5_9BACT</name>
<reference evidence="12" key="1">
    <citation type="submission" date="2023-05" db="EMBL/GenBank/DDBJ databases">
        <authorList>
            <person name="Zhang X."/>
        </authorList>
    </citation>
    <scope>NUCLEOTIDE SEQUENCE</scope>
    <source>
        <strain evidence="12">YF14B1</strain>
    </source>
</reference>
<comment type="catalytic activity">
    <reaction evidence="8 10">
        <text>dITP + H2O = dIMP + diphosphate + H(+)</text>
        <dbReference type="Rhea" id="RHEA:28342"/>
        <dbReference type="ChEBI" id="CHEBI:15377"/>
        <dbReference type="ChEBI" id="CHEBI:15378"/>
        <dbReference type="ChEBI" id="CHEBI:33019"/>
        <dbReference type="ChEBI" id="CHEBI:61194"/>
        <dbReference type="ChEBI" id="CHEBI:61382"/>
        <dbReference type="EC" id="3.6.1.66"/>
    </reaction>
</comment>
<evidence type="ECO:0000313" key="12">
    <source>
        <dbReference type="EMBL" id="MDJ1481542.1"/>
    </source>
</evidence>
<evidence type="ECO:0000256" key="8">
    <source>
        <dbReference type="ARBA" id="ARBA00051875"/>
    </source>
</evidence>
<dbReference type="InterPro" id="IPR020922">
    <property type="entry name" value="dITP/XTP_pyrophosphatase"/>
</dbReference>
<dbReference type="Gene3D" id="3.90.950.10">
    <property type="match status" value="1"/>
</dbReference>
<dbReference type="GO" id="GO:0009117">
    <property type="term" value="P:nucleotide metabolic process"/>
    <property type="evidence" value="ECO:0007669"/>
    <property type="project" value="UniProtKB-KW"/>
</dbReference>
<keyword evidence="4 10" id="KW-0547">Nucleotide-binding</keyword>
<dbReference type="Pfam" id="PF01725">
    <property type="entry name" value="Ham1p_like"/>
    <property type="match status" value="1"/>
</dbReference>
<dbReference type="Proteomes" id="UP001241110">
    <property type="component" value="Unassembled WGS sequence"/>
</dbReference>
<gene>
    <name evidence="12" type="ORF">QNI16_13670</name>
</gene>
<keyword evidence="5 10" id="KW-0378">Hydrolase</keyword>
<comment type="caution">
    <text evidence="12">The sequence shown here is derived from an EMBL/GenBank/DDBJ whole genome shotgun (WGS) entry which is preliminary data.</text>
</comment>
<sequence length="193" mass="21811">MQLCFATNNRHKIEEISRLVGTNFHIVSLQEIGCYEELPETHDTIEENAFEKAEYVWEHFGVSCFADDSGIEVEALNGEPGVNTAFYAGPQRNANDNMDLLLKNLQGKANRNAHFRTCIALIINGEKHLFEGRIEGHILERQQGTGGFGYDPIFMPNGYQKSFAEMTLDEKGSISHRGKAVQKLIEFLQTMQK</sequence>
<dbReference type="AlphaFoldDB" id="A0AAE3QLJ5"/>
<feature type="binding site" evidence="10">
    <location>
        <position position="69"/>
    </location>
    <ligand>
        <name>substrate</name>
    </ligand>
</feature>
<proteinExistence type="inferred from homology"/>
<keyword evidence="6 10" id="KW-0460">Magnesium</keyword>
<dbReference type="PANTHER" id="PTHR11067">
    <property type="entry name" value="INOSINE TRIPHOSPHATE PYROPHOSPHATASE/HAM1 PROTEIN"/>
    <property type="match status" value="1"/>
</dbReference>
<dbReference type="InterPro" id="IPR002637">
    <property type="entry name" value="RdgB/HAM1"/>
</dbReference>